<keyword evidence="3" id="KW-1185">Reference proteome</keyword>
<reference evidence="2 3" key="1">
    <citation type="journal article" date="2021" name="BMC Genomics">
        <title>Datura genome reveals duplications of psychoactive alkaloid biosynthetic genes and high mutation rate following tissue culture.</title>
        <authorList>
            <person name="Rajewski A."/>
            <person name="Carter-House D."/>
            <person name="Stajich J."/>
            <person name="Litt A."/>
        </authorList>
    </citation>
    <scope>NUCLEOTIDE SEQUENCE [LARGE SCALE GENOMIC DNA]</scope>
    <source>
        <strain evidence="2">AR-01</strain>
    </source>
</reference>
<feature type="region of interest" description="Disordered" evidence="1">
    <location>
        <begin position="1"/>
        <end position="31"/>
    </location>
</feature>
<feature type="compositionally biased region" description="Polar residues" evidence="1">
    <location>
        <begin position="1"/>
        <end position="11"/>
    </location>
</feature>
<evidence type="ECO:0000313" key="2">
    <source>
        <dbReference type="EMBL" id="MCD7462642.1"/>
    </source>
</evidence>
<organism evidence="2 3">
    <name type="scientific">Datura stramonium</name>
    <name type="common">Jimsonweed</name>
    <name type="synonym">Common thornapple</name>
    <dbReference type="NCBI Taxonomy" id="4076"/>
    <lineage>
        <taxon>Eukaryota</taxon>
        <taxon>Viridiplantae</taxon>
        <taxon>Streptophyta</taxon>
        <taxon>Embryophyta</taxon>
        <taxon>Tracheophyta</taxon>
        <taxon>Spermatophyta</taxon>
        <taxon>Magnoliopsida</taxon>
        <taxon>eudicotyledons</taxon>
        <taxon>Gunneridae</taxon>
        <taxon>Pentapetalae</taxon>
        <taxon>asterids</taxon>
        <taxon>lamiids</taxon>
        <taxon>Solanales</taxon>
        <taxon>Solanaceae</taxon>
        <taxon>Solanoideae</taxon>
        <taxon>Datureae</taxon>
        <taxon>Datura</taxon>
    </lineage>
</organism>
<dbReference type="EMBL" id="JACEIK010000822">
    <property type="protein sequence ID" value="MCD7462642.1"/>
    <property type="molecule type" value="Genomic_DNA"/>
</dbReference>
<name>A0ABS8SUI2_DATST</name>
<accession>A0ABS8SUI2</accession>
<proteinExistence type="predicted"/>
<comment type="caution">
    <text evidence="2">The sequence shown here is derived from an EMBL/GenBank/DDBJ whole genome shotgun (WGS) entry which is preliminary data.</text>
</comment>
<evidence type="ECO:0000313" key="3">
    <source>
        <dbReference type="Proteomes" id="UP000823775"/>
    </source>
</evidence>
<sequence length="105" mass="11875">SNNFGNRSSNPYVPPRGQESNSHNWREGPSQYQGISNLEANQYIGEEVVVEDEEVEVDIPNAEGIVFQESHELKEGGINHRNSAKKANRWTANPRCDPYFNLDSN</sequence>
<dbReference type="Proteomes" id="UP000823775">
    <property type="component" value="Unassembled WGS sequence"/>
</dbReference>
<evidence type="ECO:0000256" key="1">
    <source>
        <dbReference type="SAM" id="MobiDB-lite"/>
    </source>
</evidence>
<gene>
    <name evidence="2" type="ORF">HAX54_049024</name>
</gene>
<protein>
    <submittedName>
        <fullName evidence="2">Uncharacterized protein</fullName>
    </submittedName>
</protein>
<feature type="non-terminal residue" evidence="2">
    <location>
        <position position="1"/>
    </location>
</feature>